<dbReference type="PANTHER" id="PTHR12778">
    <property type="entry name" value="SOLUTE CARRIER FAMILY 33 ACETYL-COA TRANSPORTER -RELATED"/>
    <property type="match status" value="1"/>
</dbReference>
<evidence type="ECO:0000313" key="9">
    <source>
        <dbReference type="Proteomes" id="UP000199400"/>
    </source>
</evidence>
<proteinExistence type="predicted"/>
<feature type="transmembrane region" description="Helical" evidence="6">
    <location>
        <begin position="74"/>
        <end position="94"/>
    </location>
</feature>
<accession>A0A1I2ADY0</accession>
<feature type="transmembrane region" description="Helical" evidence="6">
    <location>
        <begin position="249"/>
        <end position="271"/>
    </location>
</feature>
<dbReference type="Gene3D" id="1.20.1250.20">
    <property type="entry name" value="MFS general substrate transporter like domains"/>
    <property type="match status" value="1"/>
</dbReference>
<dbReference type="RefSeq" id="WP_170135705.1">
    <property type="nucleotide sequence ID" value="NZ_FOMX01000013.1"/>
</dbReference>
<gene>
    <name evidence="8" type="ORF">SAMN02745121_04215</name>
</gene>
<keyword evidence="3 6" id="KW-0812">Transmembrane</keyword>
<reference evidence="9" key="1">
    <citation type="submission" date="2016-10" db="EMBL/GenBank/DDBJ databases">
        <authorList>
            <person name="Varghese N."/>
            <person name="Submissions S."/>
        </authorList>
    </citation>
    <scope>NUCLEOTIDE SEQUENCE [LARGE SCALE GENOMIC DNA]</scope>
    <source>
        <strain evidence="9">ATCC 25963</strain>
    </source>
</reference>
<name>A0A1I2ADY0_9BACT</name>
<dbReference type="AlphaFoldDB" id="A0A1I2ADY0"/>
<dbReference type="InterPro" id="IPR011701">
    <property type="entry name" value="MFS"/>
</dbReference>
<dbReference type="PROSITE" id="PS50850">
    <property type="entry name" value="MFS"/>
    <property type="match status" value="1"/>
</dbReference>
<dbReference type="STRING" id="54.SAMN02745121_04215"/>
<feature type="domain" description="Major facilitator superfamily (MFS) profile" evidence="7">
    <location>
        <begin position="6"/>
        <end position="394"/>
    </location>
</feature>
<dbReference type="EMBL" id="FOMX01000013">
    <property type="protein sequence ID" value="SFE42214.1"/>
    <property type="molecule type" value="Genomic_DNA"/>
</dbReference>
<evidence type="ECO:0000256" key="5">
    <source>
        <dbReference type="ARBA" id="ARBA00023136"/>
    </source>
</evidence>
<evidence type="ECO:0000256" key="1">
    <source>
        <dbReference type="ARBA" id="ARBA00004141"/>
    </source>
</evidence>
<feature type="transmembrane region" description="Helical" evidence="6">
    <location>
        <begin position="215"/>
        <end position="237"/>
    </location>
</feature>
<keyword evidence="5 6" id="KW-0472">Membrane</keyword>
<evidence type="ECO:0000313" key="8">
    <source>
        <dbReference type="EMBL" id="SFE42214.1"/>
    </source>
</evidence>
<feature type="transmembrane region" description="Helical" evidence="6">
    <location>
        <begin position="304"/>
        <end position="329"/>
    </location>
</feature>
<comment type="subcellular location">
    <subcellularLocation>
        <location evidence="1">Membrane</location>
        <topology evidence="1">Multi-pass membrane protein</topology>
    </subcellularLocation>
</comment>
<dbReference type="InterPro" id="IPR020846">
    <property type="entry name" value="MFS_dom"/>
</dbReference>
<feature type="transmembrane region" description="Helical" evidence="6">
    <location>
        <begin position="42"/>
        <end position="62"/>
    </location>
</feature>
<feature type="transmembrane region" description="Helical" evidence="6">
    <location>
        <begin position="143"/>
        <end position="163"/>
    </location>
</feature>
<evidence type="ECO:0000259" key="7">
    <source>
        <dbReference type="PROSITE" id="PS50850"/>
    </source>
</evidence>
<dbReference type="GO" id="GO:0016020">
    <property type="term" value="C:membrane"/>
    <property type="evidence" value="ECO:0007669"/>
    <property type="project" value="UniProtKB-SubCell"/>
</dbReference>
<evidence type="ECO:0000256" key="4">
    <source>
        <dbReference type="ARBA" id="ARBA00022989"/>
    </source>
</evidence>
<dbReference type="SUPFAM" id="SSF103473">
    <property type="entry name" value="MFS general substrate transporter"/>
    <property type="match status" value="1"/>
</dbReference>
<keyword evidence="9" id="KW-1185">Reference proteome</keyword>
<organism evidence="8 9">
    <name type="scientific">Nannocystis exedens</name>
    <dbReference type="NCBI Taxonomy" id="54"/>
    <lineage>
        <taxon>Bacteria</taxon>
        <taxon>Pseudomonadati</taxon>
        <taxon>Myxococcota</taxon>
        <taxon>Polyangia</taxon>
        <taxon>Nannocystales</taxon>
        <taxon>Nannocystaceae</taxon>
        <taxon>Nannocystis</taxon>
    </lineage>
</organism>
<keyword evidence="2" id="KW-0813">Transport</keyword>
<evidence type="ECO:0000256" key="3">
    <source>
        <dbReference type="ARBA" id="ARBA00022692"/>
    </source>
</evidence>
<dbReference type="InterPro" id="IPR004752">
    <property type="entry name" value="AmpG_permease/AT-1"/>
</dbReference>
<feature type="transmembrane region" description="Helical" evidence="6">
    <location>
        <begin position="278"/>
        <end position="298"/>
    </location>
</feature>
<dbReference type="GO" id="GO:0022857">
    <property type="term" value="F:transmembrane transporter activity"/>
    <property type="evidence" value="ECO:0007669"/>
    <property type="project" value="InterPro"/>
</dbReference>
<evidence type="ECO:0000256" key="2">
    <source>
        <dbReference type="ARBA" id="ARBA00022448"/>
    </source>
</evidence>
<dbReference type="InterPro" id="IPR036259">
    <property type="entry name" value="MFS_trans_sf"/>
</dbReference>
<sequence length="404" mass="42563">MTPAGKLALLASLYLAQGMPYGFFSQFLPAMLREQGVSLEGVGLASLLALPWALKFAWAPLVDRHGLDRFGRRRSWIVPLQVLTVITLLALATVDPTVDLQALVVGVLALNFLASTQDIATDGLAVTILTPAERGLGNGVQVAAYRLGMILCGGVLLILYPWLGWTRVCQCMAGAIALTTLPIAAFRGEPRPEQGERPGLAAFTEFFRRPGVGSWLAAIAAFKLGEAFGVGMLRPFFIDLGLGLADIGWLTGTAGFLASLVGAMVGGAFVASYGRYRCLFVFAAVQALAVASYAIPAAGVRDGWVLYALCTFEHFSSGMATAALFTMMMDAARPHTAGTDYTIQASVVVLATGLGASLSGFSAAELGYAQHFLLAAVLCVIGVLPAVQHHGRVRRGETELANVP</sequence>
<feature type="transmembrane region" description="Helical" evidence="6">
    <location>
        <begin position="368"/>
        <end position="387"/>
    </location>
</feature>
<protein>
    <submittedName>
        <fullName evidence="8">Siderophore transporter, RhtX/FptX family</fullName>
    </submittedName>
</protein>
<dbReference type="Proteomes" id="UP000199400">
    <property type="component" value="Unassembled WGS sequence"/>
</dbReference>
<dbReference type="CDD" id="cd17485">
    <property type="entry name" value="MFS_MFSD3"/>
    <property type="match status" value="1"/>
</dbReference>
<dbReference type="Pfam" id="PF07690">
    <property type="entry name" value="MFS_1"/>
    <property type="match status" value="1"/>
</dbReference>
<evidence type="ECO:0000256" key="6">
    <source>
        <dbReference type="SAM" id="Phobius"/>
    </source>
</evidence>
<feature type="transmembrane region" description="Helical" evidence="6">
    <location>
        <begin position="341"/>
        <end position="362"/>
    </location>
</feature>
<keyword evidence="4 6" id="KW-1133">Transmembrane helix</keyword>
<dbReference type="PANTHER" id="PTHR12778:SF10">
    <property type="entry name" value="MAJOR FACILITATOR SUPERFAMILY DOMAIN-CONTAINING PROTEIN 3"/>
    <property type="match status" value="1"/>
</dbReference>